<keyword evidence="4" id="KW-0804">Transcription</keyword>
<dbReference type="InterPro" id="IPR036879">
    <property type="entry name" value="TF_MADSbox_sf"/>
</dbReference>
<evidence type="ECO:0000313" key="8">
    <source>
        <dbReference type="Proteomes" id="UP000593560"/>
    </source>
</evidence>
<comment type="caution">
    <text evidence="7">The sequence shown here is derived from an EMBL/GenBank/DDBJ whole genome shotgun (WGS) entry which is preliminary data.</text>
</comment>
<sequence>IYKKTSELSTLFGGEILFILFSPAGKLYLFRHPFVESIAKQFWNPNQPLSETTHALVEAYHKDKQVDTYLIVSLSKRMSGFIKRLV</sequence>
<evidence type="ECO:0000256" key="5">
    <source>
        <dbReference type="ARBA" id="ARBA00023242"/>
    </source>
</evidence>
<feature type="domain" description="MADS-box" evidence="6">
    <location>
        <begin position="1"/>
        <end position="34"/>
    </location>
</feature>
<dbReference type="GO" id="GO:0046983">
    <property type="term" value="F:protein dimerization activity"/>
    <property type="evidence" value="ECO:0007669"/>
    <property type="project" value="InterPro"/>
</dbReference>
<keyword evidence="3" id="KW-0238">DNA-binding</keyword>
<keyword evidence="5" id="KW-0539">Nucleus</keyword>
<dbReference type="SUPFAM" id="SSF55455">
    <property type="entry name" value="SRF-like"/>
    <property type="match status" value="1"/>
</dbReference>
<dbReference type="Gene3D" id="3.40.1810.10">
    <property type="entry name" value="Transcription factor, MADS-box"/>
    <property type="match status" value="1"/>
</dbReference>
<dbReference type="Proteomes" id="UP000593560">
    <property type="component" value="Unassembled WGS sequence"/>
</dbReference>
<dbReference type="PROSITE" id="PS50066">
    <property type="entry name" value="MADS_BOX_2"/>
    <property type="match status" value="1"/>
</dbReference>
<evidence type="ECO:0000256" key="1">
    <source>
        <dbReference type="ARBA" id="ARBA00004123"/>
    </source>
</evidence>
<keyword evidence="2" id="KW-0805">Transcription regulation</keyword>
<dbReference type="InterPro" id="IPR002100">
    <property type="entry name" value="TF_MADSbox"/>
</dbReference>
<protein>
    <recommendedName>
        <fullName evidence="6">MADS-box domain-containing protein</fullName>
    </recommendedName>
</protein>
<dbReference type="EMBL" id="JABFAD010000011">
    <property type="protein sequence ID" value="MBA0812989.1"/>
    <property type="molecule type" value="Genomic_DNA"/>
</dbReference>
<evidence type="ECO:0000313" key="7">
    <source>
        <dbReference type="EMBL" id="MBA0812989.1"/>
    </source>
</evidence>
<evidence type="ECO:0000256" key="2">
    <source>
        <dbReference type="ARBA" id="ARBA00023015"/>
    </source>
</evidence>
<evidence type="ECO:0000256" key="3">
    <source>
        <dbReference type="ARBA" id="ARBA00023125"/>
    </source>
</evidence>
<gene>
    <name evidence="7" type="ORF">Gohar_026888</name>
</gene>
<dbReference type="Pfam" id="PF00319">
    <property type="entry name" value="SRF-TF"/>
    <property type="match status" value="1"/>
</dbReference>
<dbReference type="GO" id="GO:0003677">
    <property type="term" value="F:DNA binding"/>
    <property type="evidence" value="ECO:0007669"/>
    <property type="project" value="UniProtKB-KW"/>
</dbReference>
<evidence type="ECO:0000256" key="4">
    <source>
        <dbReference type="ARBA" id="ARBA00023163"/>
    </source>
</evidence>
<name>A0A7J9HSX4_9ROSI</name>
<comment type="subcellular location">
    <subcellularLocation>
        <location evidence="1">Nucleus</location>
    </subcellularLocation>
</comment>
<organism evidence="7 8">
    <name type="scientific">Gossypium harknessii</name>
    <dbReference type="NCBI Taxonomy" id="34285"/>
    <lineage>
        <taxon>Eukaryota</taxon>
        <taxon>Viridiplantae</taxon>
        <taxon>Streptophyta</taxon>
        <taxon>Embryophyta</taxon>
        <taxon>Tracheophyta</taxon>
        <taxon>Spermatophyta</taxon>
        <taxon>Magnoliopsida</taxon>
        <taxon>eudicotyledons</taxon>
        <taxon>Gunneridae</taxon>
        <taxon>Pentapetalae</taxon>
        <taxon>rosids</taxon>
        <taxon>malvids</taxon>
        <taxon>Malvales</taxon>
        <taxon>Malvaceae</taxon>
        <taxon>Malvoideae</taxon>
        <taxon>Gossypium</taxon>
    </lineage>
</organism>
<reference evidence="7 8" key="1">
    <citation type="journal article" date="2019" name="Genome Biol. Evol.">
        <title>Insights into the evolution of the New World diploid cottons (Gossypium, subgenus Houzingenia) based on genome sequencing.</title>
        <authorList>
            <person name="Grover C.E."/>
            <person name="Arick M.A. 2nd"/>
            <person name="Thrash A."/>
            <person name="Conover J.L."/>
            <person name="Sanders W.S."/>
            <person name="Peterson D.G."/>
            <person name="Frelichowski J.E."/>
            <person name="Scheffler J.A."/>
            <person name="Scheffler B.E."/>
            <person name="Wendel J.F."/>
        </authorList>
    </citation>
    <scope>NUCLEOTIDE SEQUENCE [LARGE SCALE GENOMIC DNA]</scope>
    <source>
        <strain evidence="7">0</strain>
        <tissue evidence="7">Leaf</tissue>
    </source>
</reference>
<dbReference type="OrthoDB" id="1082350at2759"/>
<feature type="non-terminal residue" evidence="7">
    <location>
        <position position="1"/>
    </location>
</feature>
<dbReference type="GO" id="GO:0005634">
    <property type="term" value="C:nucleus"/>
    <property type="evidence" value="ECO:0007669"/>
    <property type="project" value="UniProtKB-SubCell"/>
</dbReference>
<dbReference type="AlphaFoldDB" id="A0A7J9HSX4"/>
<accession>A0A7J9HSX4</accession>
<evidence type="ECO:0000259" key="6">
    <source>
        <dbReference type="PROSITE" id="PS50066"/>
    </source>
</evidence>
<proteinExistence type="predicted"/>
<feature type="non-terminal residue" evidence="7">
    <location>
        <position position="86"/>
    </location>
</feature>
<keyword evidence="8" id="KW-1185">Reference proteome</keyword>